<keyword evidence="2" id="KW-1185">Reference proteome</keyword>
<dbReference type="EMBL" id="FO203503">
    <property type="protein sequence ID" value="CCK82137.1"/>
    <property type="molecule type" value="Genomic_DNA"/>
</dbReference>
<sequence length="98" mass="11160">MLAQMIPGWTKTKAVLQTIQQAKGLQKWIEQSTGDKHYATPVLAIPGWYINTSAKPRKLRISNKKNLGFLAKKKIVLTKKTGGCYFISDRKNVSYHKR</sequence>
<organism evidence="1 2">
    <name type="scientific">Desulfobacula toluolica (strain DSM 7467 / Tol2)</name>
    <dbReference type="NCBI Taxonomy" id="651182"/>
    <lineage>
        <taxon>Bacteria</taxon>
        <taxon>Pseudomonadati</taxon>
        <taxon>Thermodesulfobacteriota</taxon>
        <taxon>Desulfobacteria</taxon>
        <taxon>Desulfobacterales</taxon>
        <taxon>Desulfobacteraceae</taxon>
        <taxon>Desulfobacula</taxon>
    </lineage>
</organism>
<name>K0NSZ4_DESTT</name>
<protein>
    <submittedName>
        <fullName evidence="1">Uncharacterized protein</fullName>
    </submittedName>
</protein>
<dbReference type="Proteomes" id="UP000007347">
    <property type="component" value="Chromosome"/>
</dbReference>
<dbReference type="AlphaFoldDB" id="K0NSZ4"/>
<dbReference type="HOGENOM" id="CLU_2329233_0_0_7"/>
<dbReference type="STRING" id="651182.TOL2_C39820"/>
<evidence type="ECO:0000313" key="1">
    <source>
        <dbReference type="EMBL" id="CCK82137.1"/>
    </source>
</evidence>
<accession>K0NSZ4</accession>
<dbReference type="KEGG" id="dto:TOL2_C39820"/>
<reference evidence="1 2" key="1">
    <citation type="journal article" date="2013" name="Environ. Microbiol.">
        <title>Complete genome, catabolic sub-proteomes and key-metabolites of Desulfobacula toluolica Tol2, a marine, aromatic compound-degrading, sulfate-reducing bacterium.</title>
        <authorList>
            <person name="Wohlbrand L."/>
            <person name="Jacob J.H."/>
            <person name="Kube M."/>
            <person name="Mussmann M."/>
            <person name="Jarling R."/>
            <person name="Beck A."/>
            <person name="Amann R."/>
            <person name="Wilkes H."/>
            <person name="Reinhardt R."/>
            <person name="Rabus R."/>
        </authorList>
    </citation>
    <scope>NUCLEOTIDE SEQUENCE [LARGE SCALE GENOMIC DNA]</scope>
    <source>
        <strain evidence="2">DSM 7467 / Tol2</strain>
    </source>
</reference>
<evidence type="ECO:0000313" key="2">
    <source>
        <dbReference type="Proteomes" id="UP000007347"/>
    </source>
</evidence>
<gene>
    <name evidence="1" type="ordered locus">TOL2_C39820</name>
</gene>
<proteinExistence type="predicted"/>